<reference evidence="8" key="2">
    <citation type="submission" date="2024-05" db="EMBL/GenBank/DDBJ databases">
        <title>Rhodohalobacter halophilus gen. nov., sp. nov., a moderately halophilic member of the family Balneolaceae.</title>
        <authorList>
            <person name="Xia J."/>
        </authorList>
    </citation>
    <scope>NUCLEOTIDE SEQUENCE</scope>
    <source>
        <strain evidence="8">WB101</strain>
    </source>
</reference>
<dbReference type="PROSITE" id="PS51625">
    <property type="entry name" value="SAM_MT_TRMB"/>
    <property type="match status" value="1"/>
</dbReference>
<dbReference type="RefSeq" id="WP_237852798.1">
    <property type="nucleotide sequence ID" value="NZ_JAKLWS010000004.1"/>
</dbReference>
<comment type="pathway">
    <text evidence="7">tRNA modification; N(7)-methylguanine-tRNA biosynthesis.</text>
</comment>
<comment type="function">
    <text evidence="2 7">Catalyzes the formation of N(7)-methylguanine at position 46 (m7G46) in tRNA.</text>
</comment>
<dbReference type="Pfam" id="PF02390">
    <property type="entry name" value="Methyltransf_4"/>
    <property type="match status" value="1"/>
</dbReference>
<evidence type="ECO:0000256" key="5">
    <source>
        <dbReference type="ARBA" id="ARBA00022691"/>
    </source>
</evidence>
<dbReference type="InterPro" id="IPR003358">
    <property type="entry name" value="tRNA_(Gua-N-7)_MeTrfase_Trmb"/>
</dbReference>
<dbReference type="NCBIfam" id="TIGR00091">
    <property type="entry name" value="tRNA (guanosine(46)-N7)-methyltransferase TrmB"/>
    <property type="match status" value="1"/>
</dbReference>
<keyword evidence="4 7" id="KW-0808">Transferase</keyword>
<evidence type="ECO:0000256" key="1">
    <source>
        <dbReference type="ARBA" id="ARBA00000142"/>
    </source>
</evidence>
<dbReference type="Proteomes" id="UP001165366">
    <property type="component" value="Unassembled WGS sequence"/>
</dbReference>
<name>A0ABS9KAU2_9BACT</name>
<dbReference type="SUPFAM" id="SSF53335">
    <property type="entry name" value="S-adenosyl-L-methionine-dependent methyltransferases"/>
    <property type="match status" value="1"/>
</dbReference>
<dbReference type="Gene3D" id="3.40.50.150">
    <property type="entry name" value="Vaccinia Virus protein VP39"/>
    <property type="match status" value="1"/>
</dbReference>
<dbReference type="CDD" id="cd02440">
    <property type="entry name" value="AdoMet_MTases"/>
    <property type="match status" value="1"/>
</dbReference>
<keyword evidence="9" id="KW-1185">Reference proteome</keyword>
<feature type="binding site" evidence="7">
    <location>
        <position position="50"/>
    </location>
    <ligand>
        <name>S-adenosyl-L-methionine</name>
        <dbReference type="ChEBI" id="CHEBI:59789"/>
    </ligand>
</feature>
<feature type="binding site" evidence="7">
    <location>
        <position position="75"/>
    </location>
    <ligand>
        <name>S-adenosyl-L-methionine</name>
        <dbReference type="ChEBI" id="CHEBI:59789"/>
    </ligand>
</feature>
<dbReference type="InterPro" id="IPR029063">
    <property type="entry name" value="SAM-dependent_MTases_sf"/>
</dbReference>
<protein>
    <recommendedName>
        <fullName evidence="7">tRNA (guanine-N(7)-)-methyltransferase</fullName>
        <ecNumber evidence="7">2.1.1.33</ecNumber>
    </recommendedName>
    <alternativeName>
        <fullName evidence="7">tRNA (guanine(46)-N(7))-methyltransferase</fullName>
    </alternativeName>
    <alternativeName>
        <fullName evidence="7">tRNA(m7G46)-methyltransferase</fullName>
    </alternativeName>
</protein>
<reference evidence="8" key="1">
    <citation type="submission" date="2022-01" db="EMBL/GenBank/DDBJ databases">
        <authorList>
            <person name="Wang Y."/>
        </authorList>
    </citation>
    <scope>NUCLEOTIDE SEQUENCE</scope>
    <source>
        <strain evidence="8">WB101</strain>
    </source>
</reference>
<keyword evidence="5 7" id="KW-0949">S-adenosyl-L-methionine</keyword>
<dbReference type="HAMAP" id="MF_01057">
    <property type="entry name" value="tRNA_methyltr_TrmB"/>
    <property type="match status" value="1"/>
</dbReference>
<feature type="binding site" evidence="7">
    <location>
        <position position="160"/>
    </location>
    <ligand>
        <name>substrate</name>
    </ligand>
</feature>
<dbReference type="PANTHER" id="PTHR23417">
    <property type="entry name" value="3-DEOXY-D-MANNO-OCTULOSONIC-ACID TRANSFERASE/TRNA GUANINE-N 7 - -METHYLTRANSFERASE"/>
    <property type="match status" value="1"/>
</dbReference>
<evidence type="ECO:0000313" key="8">
    <source>
        <dbReference type="EMBL" id="MCG2587955.1"/>
    </source>
</evidence>
<evidence type="ECO:0000256" key="4">
    <source>
        <dbReference type="ARBA" id="ARBA00022679"/>
    </source>
</evidence>
<keyword evidence="6 7" id="KW-0819">tRNA processing</keyword>
<dbReference type="EMBL" id="JAKLWS010000004">
    <property type="protein sequence ID" value="MCG2587955.1"/>
    <property type="molecule type" value="Genomic_DNA"/>
</dbReference>
<sequence length="221" mass="25887">MGNKNKLRRFKDIARYQNVFEYTDFEGNEPPPKGKWKKEIFGNNNPIVLELACGKGEYTIYLAEKNPGKNCIGIDLKGNRIWKGATYALNNQVRNVRFIRMLIDHLEDYFEPGEVDEIWITFPDPHPRGSRSKQRLTSTKFLEIYRNVLKPGGLIHLKTDSDLLYNFTLETIEEEDCQIGKKVDDIYKEEPDDKLLTHKTFYEKKHLKAGKTIHYVAFRLN</sequence>
<proteinExistence type="inferred from homology"/>
<dbReference type="NCBIfam" id="NF001080">
    <property type="entry name" value="PRK00121.2-2"/>
    <property type="match status" value="1"/>
</dbReference>
<dbReference type="EC" id="2.1.1.33" evidence="7"/>
<feature type="binding site" evidence="7">
    <location>
        <position position="124"/>
    </location>
    <ligand>
        <name>S-adenosyl-L-methionine</name>
        <dbReference type="ChEBI" id="CHEBI:59789"/>
    </ligand>
</feature>
<comment type="caution">
    <text evidence="8">The sequence shown here is derived from an EMBL/GenBank/DDBJ whole genome shotgun (WGS) entry which is preliminary data.</text>
</comment>
<evidence type="ECO:0000313" key="9">
    <source>
        <dbReference type="Proteomes" id="UP001165366"/>
    </source>
</evidence>
<dbReference type="PANTHER" id="PTHR23417:SF14">
    <property type="entry name" value="PENTACOTRIPEPTIDE-REPEAT REGION OF PRORP DOMAIN-CONTAINING PROTEIN"/>
    <property type="match status" value="1"/>
</dbReference>
<gene>
    <name evidence="7 8" type="primary">trmB</name>
    <name evidence="8" type="ORF">L6773_05230</name>
</gene>
<keyword evidence="3 7" id="KW-0489">Methyltransferase</keyword>
<comment type="catalytic activity">
    <reaction evidence="1 7">
        <text>guanosine(46) in tRNA + S-adenosyl-L-methionine = N(7)-methylguanosine(46) in tRNA + S-adenosyl-L-homocysteine</text>
        <dbReference type="Rhea" id="RHEA:42708"/>
        <dbReference type="Rhea" id="RHEA-COMP:10188"/>
        <dbReference type="Rhea" id="RHEA-COMP:10189"/>
        <dbReference type="ChEBI" id="CHEBI:57856"/>
        <dbReference type="ChEBI" id="CHEBI:59789"/>
        <dbReference type="ChEBI" id="CHEBI:74269"/>
        <dbReference type="ChEBI" id="CHEBI:74480"/>
        <dbReference type="EC" id="2.1.1.33"/>
    </reaction>
</comment>
<evidence type="ECO:0000256" key="2">
    <source>
        <dbReference type="ARBA" id="ARBA00003015"/>
    </source>
</evidence>
<comment type="similarity">
    <text evidence="7">Belongs to the class I-like SAM-binding methyltransferase superfamily. TrmB family.</text>
</comment>
<accession>A0ABS9KAU2</accession>
<evidence type="ECO:0000256" key="6">
    <source>
        <dbReference type="ARBA" id="ARBA00022694"/>
    </source>
</evidence>
<organism evidence="8 9">
    <name type="scientific">Rhodohalobacter sulfatireducens</name>
    <dbReference type="NCBI Taxonomy" id="2911366"/>
    <lineage>
        <taxon>Bacteria</taxon>
        <taxon>Pseudomonadati</taxon>
        <taxon>Balneolota</taxon>
        <taxon>Balneolia</taxon>
        <taxon>Balneolales</taxon>
        <taxon>Balneolaceae</taxon>
        <taxon>Rhodohalobacter</taxon>
    </lineage>
</organism>
<dbReference type="InterPro" id="IPR055361">
    <property type="entry name" value="tRNA_methyltr_TrmB_bact"/>
</dbReference>
<feature type="binding site" evidence="7">
    <location>
        <begin position="200"/>
        <end position="203"/>
    </location>
    <ligand>
        <name>substrate</name>
    </ligand>
</feature>
<dbReference type="GO" id="GO:0008176">
    <property type="term" value="F:tRNA (guanine(46)-N7)-methyltransferase activity"/>
    <property type="evidence" value="ECO:0007669"/>
    <property type="project" value="UniProtKB-EC"/>
</dbReference>
<comment type="caution">
    <text evidence="7">Lacks conserved residue(s) required for the propagation of feature annotation.</text>
</comment>
<evidence type="ECO:0000256" key="3">
    <source>
        <dbReference type="ARBA" id="ARBA00022603"/>
    </source>
</evidence>
<evidence type="ECO:0000256" key="7">
    <source>
        <dbReference type="HAMAP-Rule" id="MF_01057"/>
    </source>
</evidence>